<evidence type="ECO:0000313" key="4">
    <source>
        <dbReference type="Proteomes" id="UP000799772"/>
    </source>
</evidence>
<protein>
    <submittedName>
        <fullName evidence="3">Uncharacterized protein</fullName>
    </submittedName>
</protein>
<feature type="region of interest" description="Disordered" evidence="1">
    <location>
        <begin position="50"/>
        <end position="69"/>
    </location>
</feature>
<accession>A0A9P4I2R4</accession>
<dbReference type="EMBL" id="ML978136">
    <property type="protein sequence ID" value="KAF2093966.1"/>
    <property type="molecule type" value="Genomic_DNA"/>
</dbReference>
<dbReference type="Proteomes" id="UP000799772">
    <property type="component" value="Unassembled WGS sequence"/>
</dbReference>
<keyword evidence="4" id="KW-1185">Reference proteome</keyword>
<gene>
    <name evidence="3" type="ORF">NA57DRAFT_80971</name>
</gene>
<keyword evidence="2" id="KW-0732">Signal</keyword>
<feature type="signal peptide" evidence="2">
    <location>
        <begin position="1"/>
        <end position="18"/>
    </location>
</feature>
<organism evidence="3 4">
    <name type="scientific">Rhizodiscina lignyota</name>
    <dbReference type="NCBI Taxonomy" id="1504668"/>
    <lineage>
        <taxon>Eukaryota</taxon>
        <taxon>Fungi</taxon>
        <taxon>Dikarya</taxon>
        <taxon>Ascomycota</taxon>
        <taxon>Pezizomycotina</taxon>
        <taxon>Dothideomycetes</taxon>
        <taxon>Pleosporomycetidae</taxon>
        <taxon>Aulographales</taxon>
        <taxon>Rhizodiscinaceae</taxon>
        <taxon>Rhizodiscina</taxon>
    </lineage>
</organism>
<name>A0A9P4I2R4_9PEZI</name>
<evidence type="ECO:0000313" key="3">
    <source>
        <dbReference type="EMBL" id="KAF2093966.1"/>
    </source>
</evidence>
<evidence type="ECO:0000256" key="2">
    <source>
        <dbReference type="SAM" id="SignalP"/>
    </source>
</evidence>
<feature type="chain" id="PRO_5040386029" evidence="2">
    <location>
        <begin position="19"/>
        <end position="129"/>
    </location>
</feature>
<comment type="caution">
    <text evidence="3">The sequence shown here is derived from an EMBL/GenBank/DDBJ whole genome shotgun (WGS) entry which is preliminary data.</text>
</comment>
<evidence type="ECO:0000256" key="1">
    <source>
        <dbReference type="SAM" id="MobiDB-lite"/>
    </source>
</evidence>
<dbReference type="AlphaFoldDB" id="A0A9P4I2R4"/>
<feature type="region of interest" description="Disordered" evidence="1">
    <location>
        <begin position="88"/>
        <end position="129"/>
    </location>
</feature>
<reference evidence="3" key="1">
    <citation type="journal article" date="2020" name="Stud. Mycol.">
        <title>101 Dothideomycetes genomes: a test case for predicting lifestyles and emergence of pathogens.</title>
        <authorList>
            <person name="Haridas S."/>
            <person name="Albert R."/>
            <person name="Binder M."/>
            <person name="Bloem J."/>
            <person name="Labutti K."/>
            <person name="Salamov A."/>
            <person name="Andreopoulos B."/>
            <person name="Baker S."/>
            <person name="Barry K."/>
            <person name="Bills G."/>
            <person name="Bluhm B."/>
            <person name="Cannon C."/>
            <person name="Castanera R."/>
            <person name="Culley D."/>
            <person name="Daum C."/>
            <person name="Ezra D."/>
            <person name="Gonzalez J."/>
            <person name="Henrissat B."/>
            <person name="Kuo A."/>
            <person name="Liang C."/>
            <person name="Lipzen A."/>
            <person name="Lutzoni F."/>
            <person name="Magnuson J."/>
            <person name="Mondo S."/>
            <person name="Nolan M."/>
            <person name="Ohm R."/>
            <person name="Pangilinan J."/>
            <person name="Park H.-J."/>
            <person name="Ramirez L."/>
            <person name="Alfaro M."/>
            <person name="Sun H."/>
            <person name="Tritt A."/>
            <person name="Yoshinaga Y."/>
            <person name="Zwiers L.-H."/>
            <person name="Turgeon B."/>
            <person name="Goodwin S."/>
            <person name="Spatafora J."/>
            <person name="Crous P."/>
            <person name="Grigoriev I."/>
        </authorList>
    </citation>
    <scope>NUCLEOTIDE SEQUENCE</scope>
    <source>
        <strain evidence="3">CBS 133067</strain>
    </source>
</reference>
<sequence>MLLLPLLAALSAATLTLAAPVAGLYPAITDDSDLAVIKRSAQLSYLTVDDSGEEKRAPQGLFPEVEEADGSELPVIKRTAQLSYLSVDDSGEQKRAPQGLFQEVEESGTEKRSPQDELAEDGTTIQPVI</sequence>
<proteinExistence type="predicted"/>